<keyword evidence="16" id="KW-1185">Reference proteome</keyword>
<dbReference type="SMART" id="SM00065">
    <property type="entry name" value="GAF"/>
    <property type="match status" value="1"/>
</dbReference>
<dbReference type="InterPro" id="IPR001789">
    <property type="entry name" value="Sig_transdc_resp-reg_receiver"/>
</dbReference>
<dbReference type="InterPro" id="IPR011102">
    <property type="entry name" value="Sig_transdc_His_kinase_HWE"/>
</dbReference>
<dbReference type="InterPro" id="IPR036890">
    <property type="entry name" value="HATPase_C_sf"/>
</dbReference>
<dbReference type="PRINTS" id="PR01033">
    <property type="entry name" value="PHYTOCHROME"/>
</dbReference>
<evidence type="ECO:0000256" key="12">
    <source>
        <dbReference type="PROSITE-ProRule" id="PRU00169"/>
    </source>
</evidence>
<dbReference type="SMART" id="SM00091">
    <property type="entry name" value="PAS"/>
    <property type="match status" value="1"/>
</dbReference>
<dbReference type="InterPro" id="IPR001294">
    <property type="entry name" value="Phytochrome"/>
</dbReference>
<dbReference type="Pfam" id="PF07536">
    <property type="entry name" value="HWE_HK"/>
    <property type="match status" value="1"/>
</dbReference>
<keyword evidence="10" id="KW-0157">Chromophore</keyword>
<dbReference type="Gene3D" id="3.40.50.2300">
    <property type="match status" value="1"/>
</dbReference>
<evidence type="ECO:0000256" key="3">
    <source>
        <dbReference type="ARBA" id="ARBA00022543"/>
    </source>
</evidence>
<keyword evidence="5" id="KW-0716">Sensory transduction</keyword>
<dbReference type="Pfam" id="PF08446">
    <property type="entry name" value="PAS_2"/>
    <property type="match status" value="1"/>
</dbReference>
<evidence type="ECO:0000259" key="14">
    <source>
        <dbReference type="PROSITE" id="PS50110"/>
    </source>
</evidence>
<feature type="domain" description="Response regulatory" evidence="14">
    <location>
        <begin position="741"/>
        <end position="852"/>
    </location>
</feature>
<evidence type="ECO:0000313" key="16">
    <source>
        <dbReference type="Proteomes" id="UP000244069"/>
    </source>
</evidence>
<dbReference type="Gene3D" id="3.30.450.20">
    <property type="entry name" value="PAS domain"/>
    <property type="match status" value="1"/>
</dbReference>
<keyword evidence="3" id="KW-0600">Photoreceptor protein</keyword>
<dbReference type="Gene3D" id="3.30.565.10">
    <property type="entry name" value="Histidine kinase-like ATPase, C-terminal domain"/>
    <property type="match status" value="1"/>
</dbReference>
<proteinExistence type="predicted"/>
<dbReference type="Pfam" id="PF01590">
    <property type="entry name" value="GAF"/>
    <property type="match status" value="1"/>
</dbReference>
<dbReference type="PIRSF" id="PIRSF036397">
    <property type="entry name" value="Bactrphtchrm_rec"/>
    <property type="match status" value="1"/>
</dbReference>
<dbReference type="SMART" id="SM00911">
    <property type="entry name" value="HWE_HK"/>
    <property type="match status" value="1"/>
</dbReference>
<dbReference type="PROSITE" id="PS50110">
    <property type="entry name" value="RESPONSE_REGULATORY"/>
    <property type="match status" value="1"/>
</dbReference>
<dbReference type="Proteomes" id="UP000244069">
    <property type="component" value="Unassembled WGS sequence"/>
</dbReference>
<dbReference type="InterPro" id="IPR013654">
    <property type="entry name" value="PAS_2"/>
</dbReference>
<dbReference type="InterPro" id="IPR011006">
    <property type="entry name" value="CheY-like_superfamily"/>
</dbReference>
<keyword evidence="6" id="KW-0808">Transferase</keyword>
<evidence type="ECO:0000256" key="11">
    <source>
        <dbReference type="ARBA" id="ARBA00023170"/>
    </source>
</evidence>
<protein>
    <recommendedName>
        <fullName evidence="2">histidine kinase</fullName>
        <ecNumber evidence="2">2.7.13.3</ecNumber>
    </recommendedName>
</protein>
<dbReference type="CDD" id="cd00130">
    <property type="entry name" value="PAS"/>
    <property type="match status" value="1"/>
</dbReference>
<keyword evidence="11" id="KW-0675">Receptor</keyword>
<dbReference type="InterPro" id="IPR016132">
    <property type="entry name" value="Phyto_chromo_attachment"/>
</dbReference>
<evidence type="ECO:0000313" key="15">
    <source>
        <dbReference type="EMBL" id="PTX43924.1"/>
    </source>
</evidence>
<evidence type="ECO:0000256" key="5">
    <source>
        <dbReference type="ARBA" id="ARBA00022606"/>
    </source>
</evidence>
<accession>A0A2T6AJF4</accession>
<gene>
    <name evidence="15" type="ORF">C8N44_12322</name>
</gene>
<sequence length="855" mass="94236">MNDPYISTETPVDLTNCDREPIHILGNVQSFGALIAISADWNVQHASTNCGQILGIPAEEMVGMRLNAFFPSASIEKMRQKLGATSHENAVMRMFGVELFEDGRRFDVSAHQSNLSFIFEFEAKSRGAEHDEMAIVTPMMRKVAAQKDLLEVSQVAAQQLRELAGFDRVMVYKFGPEGDGTVIAEAKEDTDTETYLGLHFPASDIPRQARELYKRNHLRLIADVDDEVAPIQPQYSPEGAPLDLSLAVTRAVSPIHLEYLRNMKVRASMSVSIIIRGELWGLFACHHREPLYVDYERRTAIELLAQFYGYELERREAREISETMGRAQKLHDKLMMSLSSGADLASGFRSIAGEIGKVIPYDGIGLYLSGEYVTIGNTPSEEDFQTIVRFLNTAAASRVYATDNLVARLPSIAHAVDSSAGILAIPISRLPRDYIVLFRTEVVQQVTWAGNPHKPVDVGSYGARLTPRKSFEVWKEDVANRSAAWSQTAIRSAEAIRVTLLEVVLRLSDEMNVERQRAQDQQELLIAELNHRVRNVLGLIRSLVAQSKKSSRTIEEFSTAVDGRIQALAKAHDQLTETDWSPVAFSDLIAVELKAYLSDGNSRVYMRGAPVMLAPEAFSTMALVFHELVTNSVKYGALSTADGGVILQVEKQDDGFFRFTWSETGGPAVQPPERRGFGTTIIEKSIPFELKGHASMAFDLTGVRAEFLVPERFVTAKEAGPEPAEPVDAPVEESAAMLSGAVLVVEDNMIIAMDAADILQDMGVETVRTASTVAEAMRVIEANDHSLAVLDVHLGSETSLPIAQLLSSKNVPFFLASGYGSQSDTLARFPAVPVVTKPFTSETLSRAVREIWKGE</sequence>
<feature type="domain" description="Phytochrome chromophore attachment site" evidence="13">
    <location>
        <begin position="148"/>
        <end position="306"/>
    </location>
</feature>
<reference evidence="15 16" key="1">
    <citation type="submission" date="2018-04" db="EMBL/GenBank/DDBJ databases">
        <title>Genomic Encyclopedia of Archaeal and Bacterial Type Strains, Phase II (KMG-II): from individual species to whole genera.</title>
        <authorList>
            <person name="Goeker M."/>
        </authorList>
    </citation>
    <scope>NUCLEOTIDE SEQUENCE [LARGE SCALE GENOMIC DNA]</scope>
    <source>
        <strain evidence="15 16">DSM 29329</strain>
    </source>
</reference>
<dbReference type="SUPFAM" id="SSF52172">
    <property type="entry name" value="CheY-like"/>
    <property type="match status" value="1"/>
</dbReference>
<dbReference type="InterPro" id="IPR043150">
    <property type="entry name" value="Phytochrome_PHY_sf"/>
</dbReference>
<dbReference type="GO" id="GO:0005524">
    <property type="term" value="F:ATP binding"/>
    <property type="evidence" value="ECO:0007669"/>
    <property type="project" value="UniProtKB-KW"/>
</dbReference>
<evidence type="ECO:0000256" key="8">
    <source>
        <dbReference type="ARBA" id="ARBA00022777"/>
    </source>
</evidence>
<dbReference type="SUPFAM" id="SSF55785">
    <property type="entry name" value="PYP-like sensor domain (PAS domain)"/>
    <property type="match status" value="1"/>
</dbReference>
<keyword evidence="4 12" id="KW-0597">Phosphoprotein</keyword>
<evidence type="ECO:0000256" key="2">
    <source>
        <dbReference type="ARBA" id="ARBA00012438"/>
    </source>
</evidence>
<keyword evidence="9" id="KW-0067">ATP-binding</keyword>
<dbReference type="PROSITE" id="PS50046">
    <property type="entry name" value="PHYTOCHROME_2"/>
    <property type="match status" value="1"/>
</dbReference>
<dbReference type="GO" id="GO:0000160">
    <property type="term" value="P:phosphorelay signal transduction system"/>
    <property type="evidence" value="ECO:0007669"/>
    <property type="project" value="InterPro"/>
</dbReference>
<comment type="catalytic activity">
    <reaction evidence="1">
        <text>ATP + protein L-histidine = ADP + protein N-phospho-L-histidine.</text>
        <dbReference type="EC" id="2.7.13.3"/>
    </reaction>
</comment>
<dbReference type="Pfam" id="PF00072">
    <property type="entry name" value="Response_reg"/>
    <property type="match status" value="1"/>
</dbReference>
<comment type="caution">
    <text evidence="15">The sequence shown here is derived from an EMBL/GenBank/DDBJ whole genome shotgun (WGS) entry which is preliminary data.</text>
</comment>
<organism evidence="15 16">
    <name type="scientific">Allosediminivita pacifica</name>
    <dbReference type="NCBI Taxonomy" id="1267769"/>
    <lineage>
        <taxon>Bacteria</taxon>
        <taxon>Pseudomonadati</taxon>
        <taxon>Pseudomonadota</taxon>
        <taxon>Alphaproteobacteria</taxon>
        <taxon>Rhodobacterales</taxon>
        <taxon>Paracoccaceae</taxon>
        <taxon>Allosediminivita</taxon>
    </lineage>
</organism>
<dbReference type="InterPro" id="IPR009219">
    <property type="entry name" value="Bactrphtchr_CheY"/>
</dbReference>
<keyword evidence="7" id="KW-0547">Nucleotide-binding</keyword>
<evidence type="ECO:0000256" key="4">
    <source>
        <dbReference type="ARBA" id="ARBA00022553"/>
    </source>
</evidence>
<dbReference type="InterPro" id="IPR029016">
    <property type="entry name" value="GAF-like_dom_sf"/>
</dbReference>
<dbReference type="SMART" id="SM00448">
    <property type="entry name" value="REC"/>
    <property type="match status" value="1"/>
</dbReference>
<dbReference type="OrthoDB" id="9795133at2"/>
<dbReference type="AlphaFoldDB" id="A0A2T6AJF4"/>
<name>A0A2T6AJF4_9RHOB</name>
<evidence type="ECO:0000256" key="6">
    <source>
        <dbReference type="ARBA" id="ARBA00022679"/>
    </source>
</evidence>
<dbReference type="GO" id="GO:0006355">
    <property type="term" value="P:regulation of DNA-templated transcription"/>
    <property type="evidence" value="ECO:0007669"/>
    <property type="project" value="InterPro"/>
</dbReference>
<dbReference type="GO" id="GO:0004673">
    <property type="term" value="F:protein histidine kinase activity"/>
    <property type="evidence" value="ECO:0007669"/>
    <property type="project" value="UniProtKB-EC"/>
</dbReference>
<evidence type="ECO:0000259" key="13">
    <source>
        <dbReference type="PROSITE" id="PS50046"/>
    </source>
</evidence>
<dbReference type="RefSeq" id="WP_107977892.1">
    <property type="nucleotide sequence ID" value="NZ_BMEZ01000023.1"/>
</dbReference>
<dbReference type="InterPro" id="IPR000014">
    <property type="entry name" value="PAS"/>
</dbReference>
<keyword evidence="8 15" id="KW-0418">Kinase</keyword>
<dbReference type="InterPro" id="IPR035965">
    <property type="entry name" value="PAS-like_dom_sf"/>
</dbReference>
<evidence type="ECO:0000256" key="9">
    <source>
        <dbReference type="ARBA" id="ARBA00022840"/>
    </source>
</evidence>
<dbReference type="GO" id="GO:0009881">
    <property type="term" value="F:photoreceptor activity"/>
    <property type="evidence" value="ECO:0007669"/>
    <property type="project" value="UniProtKB-KW"/>
</dbReference>
<evidence type="ECO:0000256" key="7">
    <source>
        <dbReference type="ARBA" id="ARBA00022741"/>
    </source>
</evidence>
<dbReference type="InterPro" id="IPR003018">
    <property type="entry name" value="GAF"/>
</dbReference>
<dbReference type="PANTHER" id="PTHR41523">
    <property type="entry name" value="TWO-COMPONENT SYSTEM SENSOR PROTEIN"/>
    <property type="match status" value="1"/>
</dbReference>
<feature type="modified residue" description="4-aspartylphosphate" evidence="12">
    <location>
        <position position="791"/>
    </location>
</feature>
<dbReference type="GO" id="GO:0009584">
    <property type="term" value="P:detection of visible light"/>
    <property type="evidence" value="ECO:0007669"/>
    <property type="project" value="InterPro"/>
</dbReference>
<dbReference type="InterPro" id="IPR013515">
    <property type="entry name" value="Phytochrome_cen-reg"/>
</dbReference>
<dbReference type="EMBL" id="QBKN01000023">
    <property type="protein sequence ID" value="PTX43924.1"/>
    <property type="molecule type" value="Genomic_DNA"/>
</dbReference>
<dbReference type="Gene3D" id="3.30.450.270">
    <property type="match status" value="1"/>
</dbReference>
<dbReference type="EC" id="2.7.13.3" evidence="2"/>
<dbReference type="SUPFAM" id="SSF55781">
    <property type="entry name" value="GAF domain-like"/>
    <property type="match status" value="2"/>
</dbReference>
<evidence type="ECO:0000256" key="10">
    <source>
        <dbReference type="ARBA" id="ARBA00022991"/>
    </source>
</evidence>
<evidence type="ECO:0000256" key="1">
    <source>
        <dbReference type="ARBA" id="ARBA00000085"/>
    </source>
</evidence>
<dbReference type="Pfam" id="PF00360">
    <property type="entry name" value="PHY"/>
    <property type="match status" value="1"/>
</dbReference>
<dbReference type="Gene3D" id="3.30.450.40">
    <property type="match status" value="1"/>
</dbReference>
<dbReference type="PANTHER" id="PTHR41523:SF8">
    <property type="entry name" value="ETHYLENE RESPONSE SENSOR PROTEIN"/>
    <property type="match status" value="1"/>
</dbReference>